<dbReference type="PRINTS" id="PR00032">
    <property type="entry name" value="HTHARAC"/>
</dbReference>
<dbReference type="PANTHER" id="PTHR43280:SF28">
    <property type="entry name" value="HTH-TYPE TRANSCRIPTIONAL ACTIVATOR RHAS"/>
    <property type="match status" value="1"/>
</dbReference>
<dbReference type="GO" id="GO:0003700">
    <property type="term" value="F:DNA-binding transcription factor activity"/>
    <property type="evidence" value="ECO:0007669"/>
    <property type="project" value="InterPro"/>
</dbReference>
<reference evidence="5 6" key="1">
    <citation type="submission" date="2016-11" db="EMBL/GenBank/DDBJ databases">
        <authorList>
            <person name="Jaros S."/>
            <person name="Januszkiewicz K."/>
            <person name="Wedrychowicz H."/>
        </authorList>
    </citation>
    <scope>NUCLEOTIDE SEQUENCE [LARGE SCALE GENOMIC DNA]</scope>
    <source>
        <strain evidence="5 6">DSM 21864</strain>
    </source>
</reference>
<dbReference type="RefSeq" id="WP_073005253.1">
    <property type="nucleotide sequence ID" value="NZ_FQZO01000002.1"/>
</dbReference>
<dbReference type="InterPro" id="IPR020449">
    <property type="entry name" value="Tscrpt_reg_AraC-type_HTH"/>
</dbReference>
<dbReference type="SMART" id="SM00342">
    <property type="entry name" value="HTH_ARAC"/>
    <property type="match status" value="1"/>
</dbReference>
<proteinExistence type="predicted"/>
<keyword evidence="6" id="KW-1185">Reference proteome</keyword>
<accession>A0A1M6EEB8</accession>
<dbReference type="OrthoDB" id="625043at2"/>
<keyword evidence="3" id="KW-0804">Transcription</keyword>
<dbReference type="InterPro" id="IPR003313">
    <property type="entry name" value="AraC-bd"/>
</dbReference>
<name>A0A1M6EEB8_9CLOT</name>
<evidence type="ECO:0000259" key="4">
    <source>
        <dbReference type="PROSITE" id="PS01124"/>
    </source>
</evidence>
<dbReference type="InterPro" id="IPR037923">
    <property type="entry name" value="HTH-like"/>
</dbReference>
<dbReference type="Pfam" id="PF02311">
    <property type="entry name" value="AraC_binding"/>
    <property type="match status" value="1"/>
</dbReference>
<dbReference type="GO" id="GO:0043565">
    <property type="term" value="F:sequence-specific DNA binding"/>
    <property type="evidence" value="ECO:0007669"/>
    <property type="project" value="InterPro"/>
</dbReference>
<dbReference type="InterPro" id="IPR014710">
    <property type="entry name" value="RmlC-like_jellyroll"/>
</dbReference>
<dbReference type="PROSITE" id="PS01124">
    <property type="entry name" value="HTH_ARAC_FAMILY_2"/>
    <property type="match status" value="1"/>
</dbReference>
<dbReference type="AlphaFoldDB" id="A0A1M6EEB8"/>
<dbReference type="STRING" id="1121298.SAMN05444401_1546"/>
<dbReference type="PANTHER" id="PTHR43280">
    <property type="entry name" value="ARAC-FAMILY TRANSCRIPTIONAL REGULATOR"/>
    <property type="match status" value="1"/>
</dbReference>
<protein>
    <submittedName>
        <fullName evidence="5">AraC-type DNA-binding protein</fullName>
    </submittedName>
</protein>
<keyword evidence="2 5" id="KW-0238">DNA-binding</keyword>
<dbReference type="CDD" id="cd02208">
    <property type="entry name" value="cupin_RmlC-like"/>
    <property type="match status" value="1"/>
</dbReference>
<dbReference type="Pfam" id="PF12833">
    <property type="entry name" value="HTH_18"/>
    <property type="match status" value="1"/>
</dbReference>
<dbReference type="Gene3D" id="1.10.10.60">
    <property type="entry name" value="Homeodomain-like"/>
    <property type="match status" value="2"/>
</dbReference>
<gene>
    <name evidence="5" type="ORF">SAMN05444401_1546</name>
</gene>
<keyword evidence="1" id="KW-0805">Transcription regulation</keyword>
<evidence type="ECO:0000256" key="3">
    <source>
        <dbReference type="ARBA" id="ARBA00023163"/>
    </source>
</evidence>
<dbReference type="SUPFAM" id="SSF46689">
    <property type="entry name" value="Homeodomain-like"/>
    <property type="match status" value="2"/>
</dbReference>
<evidence type="ECO:0000256" key="2">
    <source>
        <dbReference type="ARBA" id="ARBA00023125"/>
    </source>
</evidence>
<dbReference type="Gene3D" id="2.60.120.10">
    <property type="entry name" value="Jelly Rolls"/>
    <property type="match status" value="1"/>
</dbReference>
<dbReference type="Proteomes" id="UP000184080">
    <property type="component" value="Unassembled WGS sequence"/>
</dbReference>
<dbReference type="InterPro" id="IPR009057">
    <property type="entry name" value="Homeodomain-like_sf"/>
</dbReference>
<evidence type="ECO:0000313" key="6">
    <source>
        <dbReference type="Proteomes" id="UP000184080"/>
    </source>
</evidence>
<evidence type="ECO:0000313" key="5">
    <source>
        <dbReference type="EMBL" id="SHI83729.1"/>
    </source>
</evidence>
<feature type="domain" description="HTH araC/xylS-type" evidence="4">
    <location>
        <begin position="183"/>
        <end position="278"/>
    </location>
</feature>
<dbReference type="SUPFAM" id="SSF51215">
    <property type="entry name" value="Regulatory protein AraC"/>
    <property type="match status" value="1"/>
</dbReference>
<sequence length="278" mass="32288">MYRLGIGSESYNPQVLYFFKAEHKGKLKTRYHCHDFIELSIVIKGNILYKINDNFCNIKKGQILVFNPGVYHCEETEDNAYVEEFHLGITGIKIEDFPKDFIPIKGMGSIVKMEKNYEAFYKVCEEMYEEQKKNQCGYDLMLKSMAMQLLVLTLRETSTVLDDKEKEDIKLSFESSEKQNIVDTISTYMEQNYNKDISLEKISKNMYLSPVYISKIFKEETGASPINHLIKIRLAKAKELLEEGELSVKAVAKEVGYDDAYHFSKIFKKYYGNPPSKI</sequence>
<dbReference type="InterPro" id="IPR018060">
    <property type="entry name" value="HTH_AraC"/>
</dbReference>
<organism evidence="5 6">
    <name type="scientific">Clostridium amylolyticum</name>
    <dbReference type="NCBI Taxonomy" id="1121298"/>
    <lineage>
        <taxon>Bacteria</taxon>
        <taxon>Bacillati</taxon>
        <taxon>Bacillota</taxon>
        <taxon>Clostridia</taxon>
        <taxon>Eubacteriales</taxon>
        <taxon>Clostridiaceae</taxon>
        <taxon>Clostridium</taxon>
    </lineage>
</organism>
<dbReference type="EMBL" id="FQZO01000002">
    <property type="protein sequence ID" value="SHI83729.1"/>
    <property type="molecule type" value="Genomic_DNA"/>
</dbReference>
<evidence type="ECO:0000256" key="1">
    <source>
        <dbReference type="ARBA" id="ARBA00023015"/>
    </source>
</evidence>